<feature type="active site" description="Charge relay system" evidence="5">
    <location>
        <position position="72"/>
    </location>
</feature>
<dbReference type="InterPro" id="IPR036852">
    <property type="entry name" value="Peptidase_S8/S53_dom_sf"/>
</dbReference>
<reference evidence="8" key="1">
    <citation type="journal article" date="2019" name="Int. J. Syst. Evol. Microbiol.">
        <title>The Global Catalogue of Microorganisms (GCM) 10K type strain sequencing project: providing services to taxonomists for standard genome sequencing and annotation.</title>
        <authorList>
            <consortium name="The Broad Institute Genomics Platform"/>
            <consortium name="The Broad Institute Genome Sequencing Center for Infectious Disease"/>
            <person name="Wu L."/>
            <person name="Ma J."/>
        </authorList>
    </citation>
    <scope>NUCLEOTIDE SEQUENCE [LARGE SCALE GENOMIC DNA]</scope>
    <source>
        <strain evidence="8">NBRC 111980</strain>
    </source>
</reference>
<evidence type="ECO:0000256" key="4">
    <source>
        <dbReference type="ARBA" id="ARBA00022825"/>
    </source>
</evidence>
<dbReference type="Pfam" id="PF00082">
    <property type="entry name" value="Peptidase_S8"/>
    <property type="match status" value="1"/>
</dbReference>
<dbReference type="CDD" id="cd04848">
    <property type="entry name" value="Peptidases_S8_Autotransporter_serine_protease_like"/>
    <property type="match status" value="1"/>
</dbReference>
<dbReference type="InterPro" id="IPR015500">
    <property type="entry name" value="Peptidase_S8_subtilisin-rel"/>
</dbReference>
<dbReference type="Proteomes" id="UP001156670">
    <property type="component" value="Unassembled WGS sequence"/>
</dbReference>
<name>A0ABQ5XNT7_9GAMM</name>
<keyword evidence="4 5" id="KW-0720">Serine protease</keyword>
<feature type="domain" description="Autotransporter" evidence="6">
    <location>
        <begin position="634"/>
        <end position="913"/>
    </location>
</feature>
<evidence type="ECO:0000256" key="3">
    <source>
        <dbReference type="ARBA" id="ARBA00022801"/>
    </source>
</evidence>
<gene>
    <name evidence="7" type="ORF">GCM10007901_18470</name>
</gene>
<dbReference type="InterPro" id="IPR005546">
    <property type="entry name" value="Autotransporte_beta"/>
</dbReference>
<comment type="similarity">
    <text evidence="5">Belongs to the peptidase S8 family.</text>
</comment>
<feature type="active site" description="Charge relay system" evidence="5">
    <location>
        <position position="38"/>
    </location>
</feature>
<comment type="caution">
    <text evidence="7">The sequence shown here is derived from an EMBL/GenBank/DDBJ whole genome shotgun (WGS) entry which is preliminary data.</text>
</comment>
<dbReference type="SMART" id="SM00869">
    <property type="entry name" value="Autotransporter"/>
    <property type="match status" value="1"/>
</dbReference>
<proteinExistence type="inferred from homology"/>
<dbReference type="InterPro" id="IPR036709">
    <property type="entry name" value="Autotransporte_beta_dom_sf"/>
</dbReference>
<keyword evidence="3 5" id="KW-0378">Hydrolase</keyword>
<dbReference type="EMBL" id="BSOB01000016">
    <property type="protein sequence ID" value="GLQ92896.1"/>
    <property type="molecule type" value="Genomic_DNA"/>
</dbReference>
<dbReference type="PROSITE" id="PS51892">
    <property type="entry name" value="SUBTILASE"/>
    <property type="match status" value="1"/>
</dbReference>
<dbReference type="SUPFAM" id="SSF103515">
    <property type="entry name" value="Autotransporter"/>
    <property type="match status" value="1"/>
</dbReference>
<keyword evidence="1 5" id="KW-0645">Protease</keyword>
<dbReference type="PROSITE" id="PS51208">
    <property type="entry name" value="AUTOTRANSPORTER"/>
    <property type="match status" value="1"/>
</dbReference>
<accession>A0ABQ5XNT7</accession>
<dbReference type="Pfam" id="PF03797">
    <property type="entry name" value="Autotransporter"/>
    <property type="match status" value="1"/>
</dbReference>
<protein>
    <submittedName>
        <fullName evidence="7">Serine protease</fullName>
    </submittedName>
</protein>
<dbReference type="PRINTS" id="PR00723">
    <property type="entry name" value="SUBTILISIN"/>
</dbReference>
<evidence type="ECO:0000313" key="8">
    <source>
        <dbReference type="Proteomes" id="UP001156670"/>
    </source>
</evidence>
<dbReference type="SUPFAM" id="SSF52743">
    <property type="entry name" value="Subtilisin-like"/>
    <property type="match status" value="1"/>
</dbReference>
<feature type="active site" description="Charge relay system" evidence="5">
    <location>
        <position position="261"/>
    </location>
</feature>
<evidence type="ECO:0000256" key="2">
    <source>
        <dbReference type="ARBA" id="ARBA00022729"/>
    </source>
</evidence>
<organism evidence="7 8">
    <name type="scientific">Dyella acidisoli</name>
    <dbReference type="NCBI Taxonomy" id="1867834"/>
    <lineage>
        <taxon>Bacteria</taxon>
        <taxon>Pseudomonadati</taxon>
        <taxon>Pseudomonadota</taxon>
        <taxon>Gammaproteobacteria</taxon>
        <taxon>Lysobacterales</taxon>
        <taxon>Rhodanobacteraceae</taxon>
        <taxon>Dyella</taxon>
    </lineage>
</organism>
<dbReference type="Gene3D" id="3.40.50.200">
    <property type="entry name" value="Peptidase S8/S53 domain"/>
    <property type="match status" value="1"/>
</dbReference>
<keyword evidence="2" id="KW-0732">Signal</keyword>
<evidence type="ECO:0000259" key="6">
    <source>
        <dbReference type="PROSITE" id="PS51208"/>
    </source>
</evidence>
<evidence type="ECO:0000256" key="1">
    <source>
        <dbReference type="ARBA" id="ARBA00022670"/>
    </source>
</evidence>
<dbReference type="InterPro" id="IPR000209">
    <property type="entry name" value="Peptidase_S8/S53_dom"/>
</dbReference>
<evidence type="ECO:0000256" key="5">
    <source>
        <dbReference type="PROSITE-ProRule" id="PRU01240"/>
    </source>
</evidence>
<dbReference type="GO" id="GO:0008233">
    <property type="term" value="F:peptidase activity"/>
    <property type="evidence" value="ECO:0007669"/>
    <property type="project" value="UniProtKB-KW"/>
</dbReference>
<keyword evidence="8" id="KW-1185">Reference proteome</keyword>
<dbReference type="GO" id="GO:0006508">
    <property type="term" value="P:proteolysis"/>
    <property type="evidence" value="ECO:0007669"/>
    <property type="project" value="UniProtKB-KW"/>
</dbReference>
<dbReference type="PANTHER" id="PTHR42884:SF14">
    <property type="entry name" value="NEUROENDOCRINE CONVERTASE 1"/>
    <property type="match status" value="1"/>
</dbReference>
<sequence>MYTPLRAQLDPENVPLAWVNAQSVTGNQGQGVKVGILDSGAQATNSALVNRISWFKDYVDPSNTTPQDTDGHGTLMAEIIGGTANANGSGGNPFYGGVAPQSSLYIARVGDSTGNVSISLIPQALADLTAQGVKLINNSYGSSTSITAVGASDPQVTGRYAIFQSTATNGQLMVWAAGNQGMSQPSIEAGLPYYEPSLQKNWLAVVNVALNASGQVTGLDTAATSNACGVAAPWCLAAPGYIYVSPVANTGFKTGAGDGTSGSAAVVSGVAALVWQAFPFFTPTNVQETLLGTATNLGSPDYYGYGLVNAQAAVNGPGQLNWGVFDVNIPANQLAIFSNNLSGSGSLQLDGAGNLTLSGQNNISGIVVNGGSLYVSTGTTTSAGNTIVNGGYLVVDGVLNSNVTVNQQGQLFTVDAGNAINGNVVNSGMVATSSVAGLQINGNYTVVPAQANGPVTNTMITVGDPLKISGVATLNKSSLIVDVPSGYTPQTQELVLQANGGVLGTFGSLGVSGSVYTSGTLSYTTTQIDVSLSQASVAAVAQAAMPAVATTQQTAQHIQTALLQANQWAVTDPSSHQTFLDAAGDFLHVSSFAQAAASINSLSGQLLASSQGLTFQQAGIVNRTVADRLADLGEDHSTQGAWFQGTGADGDIARSGYATGSYSGGGSVAGYDVKLAEHFALGLGLDWDRLSSRYSMQGGNNTSRGTGVMLYAKYDMGNAYLSGRIGEDWIHTDTSRWGVLGTVPAAINSSRNDKMTSAYLEMGYDAKSNAWTTTPFVSAGDEYLRRGAIAEQGAGGFGIAAASHDFNQSYAQVGARLGYRWNWGTGQVALKGFALYQRLLSGRNLGFTAAYAGAPNATFELEGVNSPRNSGWIGAGLNAVLNNQWSWFVNLDGQIAGGGTKAAVFSAGARYRF</sequence>
<dbReference type="InterPro" id="IPR034061">
    <property type="entry name" value="Peptidases_S8_Autotransporter"/>
</dbReference>
<dbReference type="PANTHER" id="PTHR42884">
    <property type="entry name" value="PROPROTEIN CONVERTASE SUBTILISIN/KEXIN-RELATED"/>
    <property type="match status" value="1"/>
</dbReference>
<dbReference type="Gene3D" id="2.40.128.130">
    <property type="entry name" value="Autotransporter beta-domain"/>
    <property type="match status" value="1"/>
</dbReference>
<evidence type="ECO:0000313" key="7">
    <source>
        <dbReference type="EMBL" id="GLQ92896.1"/>
    </source>
</evidence>